<sequence>MTRDNGTKRVVRVLCLHHLGGNSHQMRRTLQPYFDELAAACPDLCFEPWYVDGPFLLPTALDGGLARGGLSRSTSTGQGATRQTAGEAAEAALTYVSLKRAVDAEEYSERQRPYKYKRTTGDVSEQALARLDAAIEKNRSGGLLQRASEILDSKASADQVRWWQMPCDAYDNPGPWVGHEYSIAYLGRFISEHGPFDGMIGHSGGGLIGQYCHALLAGALDASQEALFPFPMPPAEPASYAFRFSVMFAPVLPDTPRVAYLARVSATPLRSLVLTGKRDSYQTPLTCRAYAQLVGAQDFWEHEGGHGIPRDAHSVKRVTAWLAREARALQRPAATPRL</sequence>
<protein>
    <recommendedName>
        <fullName evidence="2">Serine hydrolase domain-containing protein</fullName>
    </recommendedName>
</protein>
<accession>A0A316Y9T0</accession>
<evidence type="ECO:0000313" key="3">
    <source>
        <dbReference type="EMBL" id="PWN86650.1"/>
    </source>
</evidence>
<dbReference type="PANTHER" id="PTHR48070">
    <property type="entry name" value="ESTERASE OVCA2"/>
    <property type="match status" value="1"/>
</dbReference>
<dbReference type="GeneID" id="37047440"/>
<dbReference type="InterPro" id="IPR050593">
    <property type="entry name" value="LovG"/>
</dbReference>
<dbReference type="InterPro" id="IPR005645">
    <property type="entry name" value="FSH-like_dom"/>
</dbReference>
<keyword evidence="1" id="KW-0378">Hydrolase</keyword>
<dbReference type="GO" id="GO:0005737">
    <property type="term" value="C:cytoplasm"/>
    <property type="evidence" value="ECO:0007669"/>
    <property type="project" value="TreeGrafter"/>
</dbReference>
<dbReference type="Proteomes" id="UP000245768">
    <property type="component" value="Unassembled WGS sequence"/>
</dbReference>
<dbReference type="PANTHER" id="PTHR48070:SF6">
    <property type="entry name" value="ESTERASE OVCA2"/>
    <property type="match status" value="1"/>
</dbReference>
<dbReference type="EMBL" id="KZ819643">
    <property type="protein sequence ID" value="PWN86650.1"/>
    <property type="molecule type" value="Genomic_DNA"/>
</dbReference>
<reference evidence="3 4" key="1">
    <citation type="journal article" date="2018" name="Mol. Biol. Evol.">
        <title>Broad Genomic Sampling Reveals a Smut Pathogenic Ancestry of the Fungal Clade Ustilaginomycotina.</title>
        <authorList>
            <person name="Kijpornyongpan T."/>
            <person name="Mondo S.J."/>
            <person name="Barry K."/>
            <person name="Sandor L."/>
            <person name="Lee J."/>
            <person name="Lipzen A."/>
            <person name="Pangilinan J."/>
            <person name="LaButti K."/>
            <person name="Hainaut M."/>
            <person name="Henrissat B."/>
            <person name="Grigoriev I.V."/>
            <person name="Spatafora J.W."/>
            <person name="Aime M.C."/>
        </authorList>
    </citation>
    <scope>NUCLEOTIDE SEQUENCE [LARGE SCALE GENOMIC DNA]</scope>
    <source>
        <strain evidence="3 4">MCA 4198</strain>
    </source>
</reference>
<evidence type="ECO:0000313" key="4">
    <source>
        <dbReference type="Proteomes" id="UP000245768"/>
    </source>
</evidence>
<dbReference type="InterPro" id="IPR029058">
    <property type="entry name" value="AB_hydrolase_fold"/>
</dbReference>
<dbReference type="GO" id="GO:0016787">
    <property type="term" value="F:hydrolase activity"/>
    <property type="evidence" value="ECO:0007669"/>
    <property type="project" value="UniProtKB-KW"/>
</dbReference>
<dbReference type="AlphaFoldDB" id="A0A316Y9T0"/>
<gene>
    <name evidence="3" type="ORF">FA10DRAFT_49512</name>
</gene>
<dbReference type="RefSeq" id="XP_025373848.1">
    <property type="nucleotide sequence ID" value="XM_025525524.1"/>
</dbReference>
<feature type="domain" description="Serine hydrolase" evidence="2">
    <location>
        <begin position="135"/>
        <end position="316"/>
    </location>
</feature>
<dbReference type="Pfam" id="PF03959">
    <property type="entry name" value="FSH1"/>
    <property type="match status" value="1"/>
</dbReference>
<dbReference type="Gene3D" id="3.40.50.1820">
    <property type="entry name" value="alpha/beta hydrolase"/>
    <property type="match status" value="1"/>
</dbReference>
<proteinExistence type="predicted"/>
<dbReference type="OrthoDB" id="2094269at2759"/>
<keyword evidence="4" id="KW-1185">Reference proteome</keyword>
<dbReference type="InParanoid" id="A0A316Y9T0"/>
<evidence type="ECO:0000259" key="2">
    <source>
        <dbReference type="Pfam" id="PF03959"/>
    </source>
</evidence>
<organism evidence="3 4">
    <name type="scientific">Acaromyces ingoldii</name>
    <dbReference type="NCBI Taxonomy" id="215250"/>
    <lineage>
        <taxon>Eukaryota</taxon>
        <taxon>Fungi</taxon>
        <taxon>Dikarya</taxon>
        <taxon>Basidiomycota</taxon>
        <taxon>Ustilaginomycotina</taxon>
        <taxon>Exobasidiomycetes</taxon>
        <taxon>Exobasidiales</taxon>
        <taxon>Cryptobasidiaceae</taxon>
        <taxon>Acaromyces</taxon>
    </lineage>
</organism>
<name>A0A316Y9T0_9BASI</name>
<evidence type="ECO:0000256" key="1">
    <source>
        <dbReference type="ARBA" id="ARBA00022801"/>
    </source>
</evidence>
<dbReference type="SUPFAM" id="SSF53474">
    <property type="entry name" value="alpha/beta-Hydrolases"/>
    <property type="match status" value="1"/>
</dbReference>
<dbReference type="GO" id="GO:0005634">
    <property type="term" value="C:nucleus"/>
    <property type="evidence" value="ECO:0007669"/>
    <property type="project" value="TreeGrafter"/>
</dbReference>